<dbReference type="WBParaSite" id="GPLIN_001554400">
    <property type="protein sequence ID" value="GPLIN_001554400"/>
    <property type="gene ID" value="GPLIN_001554400"/>
</dbReference>
<reference evidence="2" key="3">
    <citation type="submission" date="2016-06" db="UniProtKB">
        <authorList>
            <consortium name="WormBaseParasite"/>
        </authorList>
    </citation>
    <scope>IDENTIFICATION</scope>
</reference>
<dbReference type="AlphaFoldDB" id="A0A183CRN6"/>
<sequence length="66" mass="8003">MRCRLWRCALPMFGTFEKALPYDDDDNEYNYNEYNYNYDAFDDDFHYDYADIGYSFNVYGHGVANH</sequence>
<protein>
    <submittedName>
        <fullName evidence="2">Hypotheticial protein</fullName>
    </submittedName>
</protein>
<evidence type="ECO:0000313" key="1">
    <source>
        <dbReference type="Proteomes" id="UP000050741"/>
    </source>
</evidence>
<proteinExistence type="predicted"/>
<reference evidence="1" key="2">
    <citation type="submission" date="2014-05" db="EMBL/GenBank/DDBJ databases">
        <title>The genome and life-stage specific transcriptomes of Globodera pallida elucidate key aspects of plant parasitism by a cyst nematode.</title>
        <authorList>
            <person name="Cotton J.A."/>
            <person name="Lilley C.J."/>
            <person name="Jones L.M."/>
            <person name="Kikuchi T."/>
            <person name="Reid A.J."/>
            <person name="Thorpe P."/>
            <person name="Tsai I.J."/>
            <person name="Beasley H."/>
            <person name="Blok V."/>
            <person name="Cock P.J.A."/>
            <person name="Van den Akker S.E."/>
            <person name="Holroyd N."/>
            <person name="Hunt M."/>
            <person name="Mantelin S."/>
            <person name="Naghra H."/>
            <person name="Pain A."/>
            <person name="Palomares-Rius J.E."/>
            <person name="Zarowiecki M."/>
            <person name="Berriman M."/>
            <person name="Jones J.T."/>
            <person name="Urwin P.E."/>
        </authorList>
    </citation>
    <scope>NUCLEOTIDE SEQUENCE [LARGE SCALE GENOMIC DNA]</scope>
    <source>
        <strain evidence="1">Lindley</strain>
    </source>
</reference>
<dbReference type="Proteomes" id="UP000050741">
    <property type="component" value="Unassembled WGS sequence"/>
</dbReference>
<evidence type="ECO:0000313" key="2">
    <source>
        <dbReference type="WBParaSite" id="GPLIN_001554400"/>
    </source>
</evidence>
<accession>A0A183CRN6</accession>
<keyword evidence="1" id="KW-1185">Reference proteome</keyword>
<reference evidence="1" key="1">
    <citation type="submission" date="2013-12" db="EMBL/GenBank/DDBJ databases">
        <authorList>
            <person name="Aslett M."/>
        </authorList>
    </citation>
    <scope>NUCLEOTIDE SEQUENCE [LARGE SCALE GENOMIC DNA]</scope>
    <source>
        <strain evidence="1">Lindley</strain>
    </source>
</reference>
<organism evidence="1 2">
    <name type="scientific">Globodera pallida</name>
    <name type="common">Potato cyst nematode worm</name>
    <name type="synonym">Heterodera pallida</name>
    <dbReference type="NCBI Taxonomy" id="36090"/>
    <lineage>
        <taxon>Eukaryota</taxon>
        <taxon>Metazoa</taxon>
        <taxon>Ecdysozoa</taxon>
        <taxon>Nematoda</taxon>
        <taxon>Chromadorea</taxon>
        <taxon>Rhabditida</taxon>
        <taxon>Tylenchina</taxon>
        <taxon>Tylenchomorpha</taxon>
        <taxon>Tylenchoidea</taxon>
        <taxon>Heteroderidae</taxon>
        <taxon>Heteroderinae</taxon>
        <taxon>Globodera</taxon>
    </lineage>
</organism>
<name>A0A183CRN6_GLOPA</name>